<evidence type="ECO:0000259" key="6">
    <source>
        <dbReference type="Pfam" id="PF01207"/>
    </source>
</evidence>
<dbReference type="Gene3D" id="3.20.20.70">
    <property type="entry name" value="Aldolase class I"/>
    <property type="match status" value="1"/>
</dbReference>
<evidence type="ECO:0000256" key="4">
    <source>
        <dbReference type="ARBA" id="ARBA00022694"/>
    </source>
</evidence>
<evidence type="ECO:0000256" key="3">
    <source>
        <dbReference type="ARBA" id="ARBA00022643"/>
    </source>
</evidence>
<keyword evidence="3" id="KW-0288">FMN</keyword>
<dbReference type="SUPFAM" id="SSF51395">
    <property type="entry name" value="FMN-linked oxidoreductases"/>
    <property type="match status" value="1"/>
</dbReference>
<comment type="cofactor">
    <cofactor evidence="1">
        <name>FMN</name>
        <dbReference type="ChEBI" id="CHEBI:58210"/>
    </cofactor>
</comment>
<dbReference type="InterPro" id="IPR018517">
    <property type="entry name" value="tRNA_hU_synthase_CS"/>
</dbReference>
<dbReference type="InterPro" id="IPR013785">
    <property type="entry name" value="Aldolase_TIM"/>
</dbReference>
<accession>X1DIJ5</accession>
<keyword evidence="4" id="KW-0819">tRNA processing</keyword>
<dbReference type="Pfam" id="PF01207">
    <property type="entry name" value="Dus"/>
    <property type="match status" value="1"/>
</dbReference>
<evidence type="ECO:0000256" key="5">
    <source>
        <dbReference type="ARBA" id="ARBA00023002"/>
    </source>
</evidence>
<evidence type="ECO:0000256" key="1">
    <source>
        <dbReference type="ARBA" id="ARBA00001917"/>
    </source>
</evidence>
<evidence type="ECO:0000256" key="2">
    <source>
        <dbReference type="ARBA" id="ARBA00022630"/>
    </source>
</evidence>
<keyword evidence="2" id="KW-0285">Flavoprotein</keyword>
<protein>
    <recommendedName>
        <fullName evidence="6">DUS-like FMN-binding domain-containing protein</fullName>
    </recommendedName>
</protein>
<dbReference type="GO" id="GO:0050660">
    <property type="term" value="F:flavin adenine dinucleotide binding"/>
    <property type="evidence" value="ECO:0007669"/>
    <property type="project" value="InterPro"/>
</dbReference>
<dbReference type="GO" id="GO:0017150">
    <property type="term" value="F:tRNA dihydrouridine synthase activity"/>
    <property type="evidence" value="ECO:0007669"/>
    <property type="project" value="InterPro"/>
</dbReference>
<dbReference type="InterPro" id="IPR035587">
    <property type="entry name" value="DUS-like_FMN-bd"/>
</dbReference>
<comment type="caution">
    <text evidence="7">The sequence shown here is derived from an EMBL/GenBank/DDBJ whole genome shotgun (WGS) entry which is preliminary data.</text>
</comment>
<feature type="non-terminal residue" evidence="7">
    <location>
        <position position="1"/>
    </location>
</feature>
<dbReference type="PROSITE" id="PS01136">
    <property type="entry name" value="UPF0034"/>
    <property type="match status" value="1"/>
</dbReference>
<keyword evidence="5" id="KW-0560">Oxidoreductase</keyword>
<evidence type="ECO:0000313" key="7">
    <source>
        <dbReference type="EMBL" id="GAH20711.1"/>
    </source>
</evidence>
<sequence length="70" mass="7789">IALRDSIDFLESYQFDVLDINAGCPSKRAIKAKEGGYLLNDLKKLSSLIKVATKYSSHLVSLKVRTGFKN</sequence>
<dbReference type="EMBL" id="BART01040791">
    <property type="protein sequence ID" value="GAH20711.1"/>
    <property type="molecule type" value="Genomic_DNA"/>
</dbReference>
<feature type="domain" description="DUS-like FMN-binding" evidence="6">
    <location>
        <begin position="12"/>
        <end position="68"/>
    </location>
</feature>
<organism evidence="7">
    <name type="scientific">marine sediment metagenome</name>
    <dbReference type="NCBI Taxonomy" id="412755"/>
    <lineage>
        <taxon>unclassified sequences</taxon>
        <taxon>metagenomes</taxon>
        <taxon>ecological metagenomes</taxon>
    </lineage>
</organism>
<gene>
    <name evidence="7" type="ORF">S01H4_66138</name>
</gene>
<reference evidence="7" key="1">
    <citation type="journal article" date="2014" name="Front. Microbiol.">
        <title>High frequency of phylogenetically diverse reductive dehalogenase-homologous genes in deep subseafloor sedimentary metagenomes.</title>
        <authorList>
            <person name="Kawai M."/>
            <person name="Futagami T."/>
            <person name="Toyoda A."/>
            <person name="Takaki Y."/>
            <person name="Nishi S."/>
            <person name="Hori S."/>
            <person name="Arai W."/>
            <person name="Tsubouchi T."/>
            <person name="Morono Y."/>
            <person name="Uchiyama I."/>
            <person name="Ito T."/>
            <person name="Fujiyama A."/>
            <person name="Inagaki F."/>
            <person name="Takami H."/>
        </authorList>
    </citation>
    <scope>NUCLEOTIDE SEQUENCE</scope>
    <source>
        <strain evidence="7">Expedition CK06-06</strain>
    </source>
</reference>
<proteinExistence type="predicted"/>
<name>X1DIJ5_9ZZZZ</name>
<dbReference type="AlphaFoldDB" id="X1DIJ5"/>